<accession>A0A8J8FF58</accession>
<feature type="chain" id="PRO_5035314168" description="Adhesin domain-containing protein" evidence="1">
    <location>
        <begin position="20"/>
        <end position="342"/>
    </location>
</feature>
<sequence>MKKLILVFAVIGFTTLAQAQGNKTPYITKNISETIKQVQVETSGGSIEVAGGTNETKVEVFITGNNGLNAISNEEIEARLKESYTLDVHVTDDKLVAIAKQKSNNMNWKKSLSISFKIYVPVQVNTQLTTSGGSINLSNLNGSQRFATSGGSLTLDKLAGNTKGSTSGGSIKVSNSTDNIDLSTSGGSINADGCKGNLDLSTSGGSVHLFNLDGIINAATSGGKIEGNNITGELSAATSGGSINLTNIAGSLSAGTSGGSMNIGITKMGSYLKLGNSGGNIDISLPKNQGLDLDLKANKIKVSSLNNFNGTTDENSINGTLNGGGVPVKVKASSGRININFN</sequence>
<keyword evidence="1" id="KW-0732">Signal</keyword>
<dbReference type="Proteomes" id="UP000598971">
    <property type="component" value="Unassembled WGS sequence"/>
</dbReference>
<dbReference type="PANTHER" id="PTHR34094:SF1">
    <property type="entry name" value="PROTEIN FAM185A"/>
    <property type="match status" value="1"/>
</dbReference>
<evidence type="ECO:0000313" key="3">
    <source>
        <dbReference type="Proteomes" id="UP000598971"/>
    </source>
</evidence>
<dbReference type="RefSeq" id="WP_171608863.1">
    <property type="nucleotide sequence ID" value="NZ_WHPF01000011.1"/>
</dbReference>
<dbReference type="AlphaFoldDB" id="A0A8J8FF58"/>
<evidence type="ECO:0000313" key="2">
    <source>
        <dbReference type="EMBL" id="NNV56925.1"/>
    </source>
</evidence>
<proteinExistence type="predicted"/>
<dbReference type="PANTHER" id="PTHR34094">
    <property type="match status" value="1"/>
</dbReference>
<keyword evidence="3" id="KW-1185">Reference proteome</keyword>
<protein>
    <recommendedName>
        <fullName evidence="4">Adhesin domain-containing protein</fullName>
    </recommendedName>
</protein>
<organism evidence="2 3">
    <name type="scientific">Limnovirga soli</name>
    <dbReference type="NCBI Taxonomy" id="2656915"/>
    <lineage>
        <taxon>Bacteria</taxon>
        <taxon>Pseudomonadati</taxon>
        <taxon>Bacteroidota</taxon>
        <taxon>Chitinophagia</taxon>
        <taxon>Chitinophagales</taxon>
        <taxon>Chitinophagaceae</taxon>
        <taxon>Limnovirga</taxon>
    </lineage>
</organism>
<evidence type="ECO:0000256" key="1">
    <source>
        <dbReference type="SAM" id="SignalP"/>
    </source>
</evidence>
<evidence type="ECO:0008006" key="4">
    <source>
        <dbReference type="Google" id="ProtNLM"/>
    </source>
</evidence>
<gene>
    <name evidence="2" type="ORF">GD597_15745</name>
</gene>
<feature type="signal peptide" evidence="1">
    <location>
        <begin position="1"/>
        <end position="19"/>
    </location>
</feature>
<dbReference type="EMBL" id="WHPF01000011">
    <property type="protein sequence ID" value="NNV56925.1"/>
    <property type="molecule type" value="Genomic_DNA"/>
</dbReference>
<name>A0A8J8FF58_9BACT</name>
<comment type="caution">
    <text evidence="2">The sequence shown here is derived from an EMBL/GenBank/DDBJ whole genome shotgun (WGS) entry which is preliminary data.</text>
</comment>
<reference evidence="2" key="1">
    <citation type="submission" date="2019-10" db="EMBL/GenBank/DDBJ databases">
        <title>Draft genome sequence of Panacibacter sp. KCS-6.</title>
        <authorList>
            <person name="Yim K.J."/>
        </authorList>
    </citation>
    <scope>NUCLEOTIDE SEQUENCE</scope>
    <source>
        <strain evidence="2">KCS-6</strain>
    </source>
</reference>